<keyword evidence="3" id="KW-0238">DNA-binding</keyword>
<dbReference type="Gene3D" id="1.10.10.60">
    <property type="entry name" value="Homeodomain-like"/>
    <property type="match status" value="3"/>
</dbReference>
<protein>
    <submittedName>
        <fullName evidence="9">Uncharacterized protein LOC124294701 isoform X2</fullName>
    </submittedName>
</protein>
<proteinExistence type="predicted"/>
<feature type="domain" description="Myb/SANT-like DNA-binding" evidence="7">
    <location>
        <begin position="59"/>
        <end position="142"/>
    </location>
</feature>
<feature type="compositionally biased region" description="Basic and acidic residues" evidence="6">
    <location>
        <begin position="234"/>
        <end position="254"/>
    </location>
</feature>
<reference evidence="9" key="1">
    <citation type="submission" date="2025-08" db="UniProtKB">
        <authorList>
            <consortium name="RefSeq"/>
        </authorList>
    </citation>
    <scope>IDENTIFICATION</scope>
    <source>
        <tissue evidence="9">Thorax and Abdomen</tissue>
    </source>
</reference>
<evidence type="ECO:0000313" key="8">
    <source>
        <dbReference type="Proteomes" id="UP000829291"/>
    </source>
</evidence>
<dbReference type="PANTHER" id="PTHR21654">
    <property type="entry name" value="FI21293P1"/>
    <property type="match status" value="1"/>
</dbReference>
<feature type="compositionally biased region" description="Basic and acidic residues" evidence="6">
    <location>
        <begin position="280"/>
        <end position="293"/>
    </location>
</feature>
<dbReference type="InterPro" id="IPR044822">
    <property type="entry name" value="Myb_DNA-bind_4"/>
</dbReference>
<feature type="region of interest" description="Disordered" evidence="6">
    <location>
        <begin position="234"/>
        <end position="299"/>
    </location>
</feature>
<evidence type="ECO:0000256" key="5">
    <source>
        <dbReference type="ARBA" id="ARBA00023242"/>
    </source>
</evidence>
<name>A0ABM3GAB0_NEOLC</name>
<evidence type="ECO:0000259" key="7">
    <source>
        <dbReference type="Pfam" id="PF13837"/>
    </source>
</evidence>
<keyword evidence="5" id="KW-0539">Nucleus</keyword>
<accession>A0ABM3GAB0</accession>
<keyword evidence="8" id="KW-1185">Reference proteome</keyword>
<evidence type="ECO:0000256" key="6">
    <source>
        <dbReference type="SAM" id="MobiDB-lite"/>
    </source>
</evidence>
<feature type="compositionally biased region" description="Polar residues" evidence="6">
    <location>
        <begin position="267"/>
        <end position="279"/>
    </location>
</feature>
<keyword evidence="2" id="KW-0805">Transcription regulation</keyword>
<dbReference type="GeneID" id="124294701"/>
<feature type="domain" description="Myb/SANT-like DNA-binding" evidence="7">
    <location>
        <begin position="333"/>
        <end position="427"/>
    </location>
</feature>
<feature type="compositionally biased region" description="Polar residues" evidence="6">
    <location>
        <begin position="179"/>
        <end position="190"/>
    </location>
</feature>
<evidence type="ECO:0000256" key="3">
    <source>
        <dbReference type="ARBA" id="ARBA00023125"/>
    </source>
</evidence>
<feature type="region of interest" description="Disordered" evidence="6">
    <location>
        <begin position="166"/>
        <end position="193"/>
    </location>
</feature>
<evidence type="ECO:0000256" key="2">
    <source>
        <dbReference type="ARBA" id="ARBA00023015"/>
    </source>
</evidence>
<dbReference type="PANTHER" id="PTHR21654:SF84">
    <property type="entry name" value="SI:DKEY-66I24.7"/>
    <property type="match status" value="1"/>
</dbReference>
<sequence length="666" mass="76790">MADFDPDNCVKLFKFNDSRTSGSTDAKSVVIIPIRDQNILQTTVDVDSRGREITTDSCAFPEDCVNILLKFRMQLEELFNDCGDTMSTAAVLWKDISCRVRDRGFPVTDQQCLAIWNTLYSEYINLTQIDDENELSKSAFFAIFEDFYKLRSKYVDSKILQDVTEYSSMRSNSSPTSSNTVAPAENNSDNEAAVKVKTGKTSLEFGEDLSVTTSEDDPNYQMLTESMNVAEKILDKNIKDSETQRKKAKPDERRSKAHSNVRKRKLSSQNPSWRYGDNSNHMRSEANEAKAENTDSDVESTFISSLHEKNNCKKAKISTEDESLCSNQATLRYPWNVDSTQCLVDLRLLIESDKQKKQIILRLYRGIYKFISQKMFLHGYQVSAIQCRRRWGRVMSQYSKEAKTALKKISDNQKLDVVGRYFWQMDRVLKKSGIDKLKRRPDEAAEFFWNGESVRTLIGIRIPMEDAFAMFKRYVILWQYVASQMQEKNFSPTYSECSVKWMELRECYEIYLASISRGYIKKDEVDWDYFQDMHSGFERNTQSIKTIINYPTMNDSMENQQSMPNEFKEKLVDNSTSSRLHDCPAKIETDNGFQEFEAAEGDRKIIGRNETICIEDMASSKQEREGSQDLSVIFVANKIPEHELHLCSTVIEKNFLVTSGNSIIFS</sequence>
<organism evidence="8 9">
    <name type="scientific">Neodiprion lecontei</name>
    <name type="common">Redheaded pine sawfly</name>
    <dbReference type="NCBI Taxonomy" id="441921"/>
    <lineage>
        <taxon>Eukaryota</taxon>
        <taxon>Metazoa</taxon>
        <taxon>Ecdysozoa</taxon>
        <taxon>Arthropoda</taxon>
        <taxon>Hexapoda</taxon>
        <taxon>Insecta</taxon>
        <taxon>Pterygota</taxon>
        <taxon>Neoptera</taxon>
        <taxon>Endopterygota</taxon>
        <taxon>Hymenoptera</taxon>
        <taxon>Tenthredinoidea</taxon>
        <taxon>Diprionidae</taxon>
        <taxon>Diprioninae</taxon>
        <taxon>Neodiprion</taxon>
    </lineage>
</organism>
<feature type="domain" description="Myb/SANT-like DNA-binding" evidence="7">
    <location>
        <begin position="448"/>
        <end position="535"/>
    </location>
</feature>
<feature type="compositionally biased region" description="Low complexity" evidence="6">
    <location>
        <begin position="167"/>
        <end position="178"/>
    </location>
</feature>
<gene>
    <name evidence="9" type="primary">LOC124294701</name>
</gene>
<feature type="compositionally biased region" description="Basic residues" evidence="6">
    <location>
        <begin position="255"/>
        <end position="266"/>
    </location>
</feature>
<comment type="subcellular location">
    <subcellularLocation>
        <location evidence="1">Nucleus</location>
    </subcellularLocation>
</comment>
<dbReference type="RefSeq" id="XP_046597211.1">
    <property type="nucleotide sequence ID" value="XM_046741255.1"/>
</dbReference>
<evidence type="ECO:0000256" key="4">
    <source>
        <dbReference type="ARBA" id="ARBA00023163"/>
    </source>
</evidence>
<dbReference type="Pfam" id="PF13837">
    <property type="entry name" value="Myb_DNA-bind_4"/>
    <property type="match status" value="3"/>
</dbReference>
<keyword evidence="4" id="KW-0804">Transcription</keyword>
<dbReference type="Proteomes" id="UP000829291">
    <property type="component" value="Chromosome 5"/>
</dbReference>
<evidence type="ECO:0000313" key="9">
    <source>
        <dbReference type="RefSeq" id="XP_046597211.1"/>
    </source>
</evidence>
<evidence type="ECO:0000256" key="1">
    <source>
        <dbReference type="ARBA" id="ARBA00004123"/>
    </source>
</evidence>